<evidence type="ECO:0000313" key="2">
    <source>
        <dbReference type="EMBL" id="PEN07683.1"/>
    </source>
</evidence>
<accession>A0A2H3NQ20</accession>
<dbReference type="Pfam" id="PF09858">
    <property type="entry name" value="DUF2085"/>
    <property type="match status" value="1"/>
</dbReference>
<dbReference type="InterPro" id="IPR019206">
    <property type="entry name" value="DUF2085_TM"/>
</dbReference>
<proteinExistence type="predicted"/>
<feature type="transmembrane region" description="Helical" evidence="1">
    <location>
        <begin position="65"/>
        <end position="88"/>
    </location>
</feature>
<feature type="transmembrane region" description="Helical" evidence="1">
    <location>
        <begin position="100"/>
        <end position="124"/>
    </location>
</feature>
<dbReference type="EMBL" id="PDEP01000005">
    <property type="protein sequence ID" value="PEN07683.1"/>
    <property type="molecule type" value="Genomic_DNA"/>
</dbReference>
<keyword evidence="1" id="KW-0812">Transmembrane</keyword>
<sequence length="157" mass="16762">MPRNTSSLFDPMPGRRWILIPALAGGLVTLSALPPWLPVWAQTVVMEAFAPVCHQLPERSMHMSGTALAVCDRCLGIYIGAGAGAVVARMAAGFEAHASPWVVLGIGIVPAGVDWLGPWLGLWINTPSSRLLTGLWLGGAVAWMVVRAIRSASRRTR</sequence>
<evidence type="ECO:0000256" key="1">
    <source>
        <dbReference type="SAM" id="Phobius"/>
    </source>
</evidence>
<protein>
    <recommendedName>
        <fullName evidence="4">DUF2085 domain-containing protein</fullName>
    </recommendedName>
</protein>
<dbReference type="RefSeq" id="WP_098061871.1">
    <property type="nucleotide sequence ID" value="NZ_PDEP01000005.1"/>
</dbReference>
<dbReference type="AlphaFoldDB" id="A0A2H3NQ20"/>
<keyword evidence="1" id="KW-1133">Transmembrane helix</keyword>
<keyword evidence="1" id="KW-0472">Membrane</keyword>
<name>A0A2H3NQ20_9BACT</name>
<evidence type="ECO:0000313" key="3">
    <source>
        <dbReference type="Proteomes" id="UP000221024"/>
    </source>
</evidence>
<organism evidence="2 3">
    <name type="scientific">Longimonas halophila</name>
    <dbReference type="NCBI Taxonomy" id="1469170"/>
    <lineage>
        <taxon>Bacteria</taxon>
        <taxon>Pseudomonadati</taxon>
        <taxon>Rhodothermota</taxon>
        <taxon>Rhodothermia</taxon>
        <taxon>Rhodothermales</taxon>
        <taxon>Salisaetaceae</taxon>
        <taxon>Longimonas</taxon>
    </lineage>
</organism>
<reference evidence="2 3" key="1">
    <citation type="submission" date="2017-10" db="EMBL/GenBank/DDBJ databases">
        <title>Draft genome of Longimonas halophila.</title>
        <authorList>
            <person name="Goh K.M."/>
            <person name="Shamsir M.S."/>
            <person name="Lim S.W."/>
        </authorList>
    </citation>
    <scope>NUCLEOTIDE SEQUENCE [LARGE SCALE GENOMIC DNA]</scope>
    <source>
        <strain evidence="2 3">KCTC 42399</strain>
    </source>
</reference>
<dbReference type="Proteomes" id="UP000221024">
    <property type="component" value="Unassembled WGS sequence"/>
</dbReference>
<comment type="caution">
    <text evidence="2">The sequence shown here is derived from an EMBL/GenBank/DDBJ whole genome shotgun (WGS) entry which is preliminary data.</text>
</comment>
<gene>
    <name evidence="2" type="ORF">CRI93_06785</name>
</gene>
<keyword evidence="3" id="KW-1185">Reference proteome</keyword>
<feature type="transmembrane region" description="Helical" evidence="1">
    <location>
        <begin position="130"/>
        <end position="149"/>
    </location>
</feature>
<evidence type="ECO:0008006" key="4">
    <source>
        <dbReference type="Google" id="ProtNLM"/>
    </source>
</evidence>
<dbReference type="OrthoDB" id="9810176at2"/>